<keyword evidence="5" id="KW-1185">Reference proteome</keyword>
<evidence type="ECO:0000256" key="3">
    <source>
        <dbReference type="SAM" id="SignalP"/>
    </source>
</evidence>
<dbReference type="KEGG" id="ffu:CLAFUR5_14633"/>
<evidence type="ECO:0000313" key="5">
    <source>
        <dbReference type="Proteomes" id="UP000756132"/>
    </source>
</evidence>
<sequence length="132" mass="14122">MGFLAIFGTLFAALLIIAAIWSPDVIGLPPNNPLHPLPKFILGGIGFLILFASLSGSPLTGSGDPTRDLPSTTRAPLPTSTTTAPKGKSEEEIHWTVCVNEATGAMSTCLVSKEEATYYPRPLPRIIREFDE</sequence>
<reference evidence="4" key="2">
    <citation type="journal article" date="2022" name="Microb. Genom.">
        <title>A chromosome-scale genome assembly of the tomato pathogen Cladosporium fulvum reveals a compartmentalized genome architecture and the presence of a dispensable chromosome.</title>
        <authorList>
            <person name="Zaccaron A.Z."/>
            <person name="Chen L.H."/>
            <person name="Samaras A."/>
            <person name="Stergiopoulos I."/>
        </authorList>
    </citation>
    <scope>NUCLEOTIDE SEQUENCE</scope>
    <source>
        <strain evidence="4">Race5_Kim</strain>
    </source>
</reference>
<feature type="chain" id="PRO_5040220621" evidence="3">
    <location>
        <begin position="28"/>
        <end position="132"/>
    </location>
</feature>
<keyword evidence="2" id="KW-0472">Membrane</keyword>
<dbReference type="RefSeq" id="XP_047769773.1">
    <property type="nucleotide sequence ID" value="XM_047913781.1"/>
</dbReference>
<dbReference type="Proteomes" id="UP000756132">
    <property type="component" value="Chromosome 14"/>
</dbReference>
<organism evidence="4 5">
    <name type="scientific">Passalora fulva</name>
    <name type="common">Tomato leaf mold</name>
    <name type="synonym">Cladosporium fulvum</name>
    <dbReference type="NCBI Taxonomy" id="5499"/>
    <lineage>
        <taxon>Eukaryota</taxon>
        <taxon>Fungi</taxon>
        <taxon>Dikarya</taxon>
        <taxon>Ascomycota</taxon>
        <taxon>Pezizomycotina</taxon>
        <taxon>Dothideomycetes</taxon>
        <taxon>Dothideomycetidae</taxon>
        <taxon>Mycosphaerellales</taxon>
        <taxon>Mycosphaerellaceae</taxon>
        <taxon>Fulvia</taxon>
    </lineage>
</organism>
<feature type="compositionally biased region" description="Low complexity" evidence="1">
    <location>
        <begin position="69"/>
        <end position="85"/>
    </location>
</feature>
<keyword evidence="3" id="KW-0732">Signal</keyword>
<keyword evidence="2" id="KW-0812">Transmembrane</keyword>
<dbReference type="GeneID" id="71994511"/>
<dbReference type="EMBL" id="CP090176">
    <property type="protein sequence ID" value="UJO25407.1"/>
    <property type="molecule type" value="Genomic_DNA"/>
</dbReference>
<dbReference type="AlphaFoldDB" id="A0A9Q8UX28"/>
<evidence type="ECO:0000256" key="2">
    <source>
        <dbReference type="SAM" id="Phobius"/>
    </source>
</evidence>
<feature type="signal peptide" evidence="3">
    <location>
        <begin position="1"/>
        <end position="27"/>
    </location>
</feature>
<feature type="transmembrane region" description="Helical" evidence="2">
    <location>
        <begin position="42"/>
        <end position="61"/>
    </location>
</feature>
<protein>
    <submittedName>
        <fullName evidence="4">Uncharacterized protein</fullName>
    </submittedName>
</protein>
<keyword evidence="2" id="KW-1133">Transmembrane helix</keyword>
<accession>A0A9Q8UX28</accession>
<evidence type="ECO:0000313" key="4">
    <source>
        <dbReference type="EMBL" id="UJO25407.1"/>
    </source>
</evidence>
<proteinExistence type="predicted"/>
<feature type="region of interest" description="Disordered" evidence="1">
    <location>
        <begin position="59"/>
        <end position="91"/>
    </location>
</feature>
<gene>
    <name evidence="4" type="ORF">CLAFUR5_14633</name>
</gene>
<name>A0A9Q8UX28_PASFU</name>
<reference evidence="4" key="1">
    <citation type="submission" date="2021-12" db="EMBL/GenBank/DDBJ databases">
        <authorList>
            <person name="Zaccaron A."/>
            <person name="Stergiopoulos I."/>
        </authorList>
    </citation>
    <scope>NUCLEOTIDE SEQUENCE</scope>
    <source>
        <strain evidence="4">Race5_Kim</strain>
    </source>
</reference>
<evidence type="ECO:0000256" key="1">
    <source>
        <dbReference type="SAM" id="MobiDB-lite"/>
    </source>
</evidence>